<evidence type="ECO:0000313" key="12">
    <source>
        <dbReference type="Proteomes" id="UP000622317"/>
    </source>
</evidence>
<dbReference type="PANTHER" id="PTHR35091:SF2">
    <property type="entry name" value="FLAGELLAR PROTEIN FLIL"/>
    <property type="match status" value="1"/>
</dbReference>
<comment type="function">
    <text evidence="1 10">Controls the rotational direction of flagella during chemotaxis.</text>
</comment>
<evidence type="ECO:0000256" key="5">
    <source>
        <dbReference type="ARBA" id="ARBA00022500"/>
    </source>
</evidence>
<evidence type="ECO:0000256" key="8">
    <source>
        <dbReference type="ARBA" id="ARBA00022989"/>
    </source>
</evidence>
<proteinExistence type="inferred from homology"/>
<dbReference type="RefSeq" id="WP_191615800.1">
    <property type="nucleotide sequence ID" value="NZ_JACYFG010000006.1"/>
</dbReference>
<evidence type="ECO:0000256" key="2">
    <source>
        <dbReference type="ARBA" id="ARBA00004162"/>
    </source>
</evidence>
<name>A0A927F7N6_9BACT</name>
<keyword evidence="6 10" id="KW-0812">Transmembrane</keyword>
<evidence type="ECO:0000256" key="9">
    <source>
        <dbReference type="ARBA" id="ARBA00023136"/>
    </source>
</evidence>
<reference evidence="11" key="1">
    <citation type="submission" date="2020-09" db="EMBL/GenBank/DDBJ databases">
        <title>Pelagicoccus enzymogenes sp. nov. with an EPS production, isolated from marine sediment.</title>
        <authorList>
            <person name="Feng X."/>
        </authorList>
    </citation>
    <scope>NUCLEOTIDE SEQUENCE</scope>
    <source>
        <strain evidence="11">NFK12</strain>
    </source>
</reference>
<keyword evidence="5 10" id="KW-0145">Chemotaxis</keyword>
<evidence type="ECO:0000256" key="10">
    <source>
        <dbReference type="RuleBase" id="RU364125"/>
    </source>
</evidence>
<evidence type="ECO:0000256" key="1">
    <source>
        <dbReference type="ARBA" id="ARBA00002254"/>
    </source>
</evidence>
<keyword evidence="8 10" id="KW-1133">Transmembrane helix</keyword>
<dbReference type="Pfam" id="PF03748">
    <property type="entry name" value="FliL"/>
    <property type="match status" value="1"/>
</dbReference>
<dbReference type="AlphaFoldDB" id="A0A927F7N6"/>
<evidence type="ECO:0000256" key="3">
    <source>
        <dbReference type="ARBA" id="ARBA00008281"/>
    </source>
</evidence>
<dbReference type="PANTHER" id="PTHR35091">
    <property type="entry name" value="FLAGELLAR PROTEIN FLIL"/>
    <property type="match status" value="1"/>
</dbReference>
<comment type="caution">
    <text evidence="11">The sequence shown here is derived from an EMBL/GenBank/DDBJ whole genome shotgun (WGS) entry which is preliminary data.</text>
</comment>
<dbReference type="Proteomes" id="UP000622317">
    <property type="component" value="Unassembled WGS sequence"/>
</dbReference>
<keyword evidence="7 10" id="KW-0283">Flagellar rotation</keyword>
<keyword evidence="12" id="KW-1185">Reference proteome</keyword>
<evidence type="ECO:0000256" key="7">
    <source>
        <dbReference type="ARBA" id="ARBA00022779"/>
    </source>
</evidence>
<keyword evidence="4 10" id="KW-1003">Cell membrane</keyword>
<keyword evidence="11" id="KW-0969">Cilium</keyword>
<organism evidence="11 12">
    <name type="scientific">Pelagicoccus enzymogenes</name>
    <dbReference type="NCBI Taxonomy" id="2773457"/>
    <lineage>
        <taxon>Bacteria</taxon>
        <taxon>Pseudomonadati</taxon>
        <taxon>Verrucomicrobiota</taxon>
        <taxon>Opitutia</taxon>
        <taxon>Puniceicoccales</taxon>
        <taxon>Pelagicoccaceae</taxon>
        <taxon>Pelagicoccus</taxon>
    </lineage>
</organism>
<gene>
    <name evidence="11" type="ORF">IEN85_04150</name>
</gene>
<keyword evidence="11" id="KW-0966">Cell projection</keyword>
<dbReference type="GO" id="GO:0071978">
    <property type="term" value="P:bacterial-type flagellum-dependent swarming motility"/>
    <property type="evidence" value="ECO:0007669"/>
    <property type="project" value="TreeGrafter"/>
</dbReference>
<feature type="transmembrane region" description="Helical" evidence="10">
    <location>
        <begin position="22"/>
        <end position="40"/>
    </location>
</feature>
<evidence type="ECO:0000256" key="4">
    <source>
        <dbReference type="ARBA" id="ARBA00022475"/>
    </source>
</evidence>
<comment type="similarity">
    <text evidence="3 10">Belongs to the FliL family.</text>
</comment>
<keyword evidence="9 10" id="KW-0472">Membrane</keyword>
<dbReference type="GO" id="GO:0005886">
    <property type="term" value="C:plasma membrane"/>
    <property type="evidence" value="ECO:0007669"/>
    <property type="project" value="UniProtKB-SubCell"/>
</dbReference>
<dbReference type="EMBL" id="JACYFG010000006">
    <property type="protein sequence ID" value="MBD5778670.1"/>
    <property type="molecule type" value="Genomic_DNA"/>
</dbReference>
<keyword evidence="11" id="KW-0282">Flagellum</keyword>
<dbReference type="GO" id="GO:0006935">
    <property type="term" value="P:chemotaxis"/>
    <property type="evidence" value="ECO:0007669"/>
    <property type="project" value="UniProtKB-KW"/>
</dbReference>
<evidence type="ECO:0000313" key="11">
    <source>
        <dbReference type="EMBL" id="MBD5778670.1"/>
    </source>
</evidence>
<evidence type="ECO:0000256" key="6">
    <source>
        <dbReference type="ARBA" id="ARBA00022692"/>
    </source>
</evidence>
<comment type="subcellular location">
    <subcellularLocation>
        <location evidence="2">Cell membrane</location>
        <topology evidence="2">Single-pass membrane protein</topology>
    </subcellularLocation>
</comment>
<dbReference type="InterPro" id="IPR005503">
    <property type="entry name" value="FliL"/>
</dbReference>
<sequence>MAEEQASEAPQQSAKGGGGSGMIPALLVIVLMPIISFAMFKFMIIPMIKAELPEQGEAAPITAEDLNISYQESAEQIAYSFEPVIANVLGTSQTRFVQAVFTVYGKHPDFNALIEAKKVRLRDHADSVLGGLTLADLEKREIKNIVRNQLREGFNHHLGKPLVEEIYFDSFVTQ</sequence>
<accession>A0A927F7N6</accession>
<dbReference type="GO" id="GO:0009425">
    <property type="term" value="C:bacterial-type flagellum basal body"/>
    <property type="evidence" value="ECO:0007669"/>
    <property type="project" value="InterPro"/>
</dbReference>
<protein>
    <recommendedName>
        <fullName evidence="10">Flagellar protein FliL</fullName>
    </recommendedName>
</protein>